<comment type="subcellular location">
    <subcellularLocation>
        <location evidence="1">Peroxisome</location>
    </subcellularLocation>
</comment>
<dbReference type="GO" id="GO:0005777">
    <property type="term" value="C:peroxisome"/>
    <property type="evidence" value="ECO:0007669"/>
    <property type="project" value="UniProtKB-SubCell"/>
</dbReference>
<dbReference type="OrthoDB" id="448450at2759"/>
<evidence type="ECO:0000256" key="2">
    <source>
        <dbReference type="ARBA" id="ARBA00023140"/>
    </source>
</evidence>
<keyword evidence="3" id="KW-0413">Isomerase</keyword>
<dbReference type="GO" id="GO:0004165">
    <property type="term" value="F:delta(3)-delta(2)-enoyl-CoA isomerase activity"/>
    <property type="evidence" value="ECO:0007669"/>
    <property type="project" value="UniProtKB-ARBA"/>
</dbReference>
<keyword evidence="5" id="KW-1185">Reference proteome</keyword>
<protein>
    <submittedName>
        <fullName evidence="4">Uncharacterized protein</fullName>
    </submittedName>
</protein>
<comment type="caution">
    <text evidence="4">The sequence shown here is derived from an EMBL/GenBank/DDBJ whole genome shotgun (WGS) entry which is preliminary data.</text>
</comment>
<dbReference type="SUPFAM" id="SSF52096">
    <property type="entry name" value="ClpP/crotonase"/>
    <property type="match status" value="1"/>
</dbReference>
<dbReference type="Gene3D" id="1.10.12.10">
    <property type="entry name" value="Lyase 2-enoyl-coa Hydratase, Chain A, domain 2"/>
    <property type="match status" value="1"/>
</dbReference>
<dbReference type="CDD" id="cd06558">
    <property type="entry name" value="crotonase-like"/>
    <property type="match status" value="1"/>
</dbReference>
<dbReference type="InterPro" id="IPR014748">
    <property type="entry name" value="Enoyl-CoA_hydra_C"/>
</dbReference>
<evidence type="ECO:0000256" key="1">
    <source>
        <dbReference type="ARBA" id="ARBA00004275"/>
    </source>
</evidence>
<dbReference type="RefSeq" id="XP_028479104.1">
    <property type="nucleotide sequence ID" value="XM_028620132.1"/>
</dbReference>
<evidence type="ECO:0000313" key="4">
    <source>
        <dbReference type="EMBL" id="RSH86319.1"/>
    </source>
</evidence>
<dbReference type="GeneID" id="39589106"/>
<organism evidence="4 5">
    <name type="scientific">Apiotrichum porosum</name>
    <dbReference type="NCBI Taxonomy" id="105984"/>
    <lineage>
        <taxon>Eukaryota</taxon>
        <taxon>Fungi</taxon>
        <taxon>Dikarya</taxon>
        <taxon>Basidiomycota</taxon>
        <taxon>Agaricomycotina</taxon>
        <taxon>Tremellomycetes</taxon>
        <taxon>Trichosporonales</taxon>
        <taxon>Trichosporonaceae</taxon>
        <taxon>Apiotrichum</taxon>
    </lineage>
</organism>
<dbReference type="Proteomes" id="UP000279236">
    <property type="component" value="Unassembled WGS sequence"/>
</dbReference>
<dbReference type="InterPro" id="IPR029045">
    <property type="entry name" value="ClpP/crotonase-like_dom_sf"/>
</dbReference>
<evidence type="ECO:0000313" key="5">
    <source>
        <dbReference type="Proteomes" id="UP000279236"/>
    </source>
</evidence>
<dbReference type="InterPro" id="IPR001753">
    <property type="entry name" value="Enoyl-CoA_hydra/iso"/>
</dbReference>
<dbReference type="AlphaFoldDB" id="A0A427Y5F7"/>
<evidence type="ECO:0000256" key="3">
    <source>
        <dbReference type="ARBA" id="ARBA00023235"/>
    </source>
</evidence>
<dbReference type="Pfam" id="PF00378">
    <property type="entry name" value="ECH_1"/>
    <property type="match status" value="2"/>
</dbReference>
<sequence length="215" mass="23733">MSTRSVLKQLTEVLATVHKGHILELRLNTPKNLNAFGGTKYLVRELIEGFNYARDNDDIKAVVVTANGRFFSAGAALTGDRMVADENVKKGIHPSLVTFPPLFGSSITSRLLYMAETIPIAELSHTGLFAEVLPQAGLPEKVIKKVEDSLADLSIGSIVASKSMLRTPQIRDELHRVNAVEMDVVDKRRQTDDHRDTIVRFQQKRAAAKSSKAKL</sequence>
<keyword evidence="2" id="KW-0576">Peroxisome</keyword>
<dbReference type="STRING" id="105984.A0A427Y5F7"/>
<dbReference type="EMBL" id="RSCE01000002">
    <property type="protein sequence ID" value="RSH86319.1"/>
    <property type="molecule type" value="Genomic_DNA"/>
</dbReference>
<accession>A0A427Y5F7</accession>
<dbReference type="PANTHER" id="PTHR43684:SF1">
    <property type="entry name" value="ENOYL-COA DELTA ISOMERASE 2"/>
    <property type="match status" value="1"/>
</dbReference>
<dbReference type="PANTHER" id="PTHR43684">
    <property type="match status" value="1"/>
</dbReference>
<reference evidence="4 5" key="1">
    <citation type="submission" date="2018-11" db="EMBL/GenBank/DDBJ databases">
        <title>Genome sequence of Apiotrichum porosum DSM 27194.</title>
        <authorList>
            <person name="Aliyu H."/>
            <person name="Gorte O."/>
            <person name="Ochsenreither K."/>
        </authorList>
    </citation>
    <scope>NUCLEOTIDE SEQUENCE [LARGE SCALE GENOMIC DNA]</scope>
    <source>
        <strain evidence="4 5">DSM 27194</strain>
    </source>
</reference>
<gene>
    <name evidence="4" type="ORF">EHS24_004563</name>
</gene>
<proteinExistence type="predicted"/>
<name>A0A427Y5F7_9TREE</name>
<dbReference type="Gene3D" id="3.90.226.10">
    <property type="entry name" value="2-enoyl-CoA Hydratase, Chain A, domain 1"/>
    <property type="match status" value="1"/>
</dbReference>
<dbReference type="InterPro" id="IPR051053">
    <property type="entry name" value="ECH/Chromodomain_protein"/>
</dbReference>